<dbReference type="STRING" id="551995.SAMN05192574_106218"/>
<keyword evidence="1" id="KW-0808">Transferase</keyword>
<dbReference type="EMBL" id="FOCL01000006">
    <property type="protein sequence ID" value="SEO23987.1"/>
    <property type="molecule type" value="Genomic_DNA"/>
</dbReference>
<dbReference type="Pfam" id="PF08541">
    <property type="entry name" value="ACP_syn_III_C"/>
    <property type="match status" value="1"/>
</dbReference>
<dbReference type="OrthoDB" id="9815506at2"/>
<dbReference type="Pfam" id="PF08545">
    <property type="entry name" value="ACP_syn_III"/>
    <property type="match status" value="1"/>
</dbReference>
<evidence type="ECO:0000259" key="4">
    <source>
        <dbReference type="Pfam" id="PF08545"/>
    </source>
</evidence>
<evidence type="ECO:0000313" key="5">
    <source>
        <dbReference type="EMBL" id="SEO23987.1"/>
    </source>
</evidence>
<name>A0A1H8N2Z1_9SPHI</name>
<proteinExistence type="predicted"/>
<dbReference type="RefSeq" id="WP_091213259.1">
    <property type="nucleotide sequence ID" value="NZ_FOCL01000006.1"/>
</dbReference>
<dbReference type="GO" id="GO:0004315">
    <property type="term" value="F:3-oxoacyl-[acyl-carrier-protein] synthase activity"/>
    <property type="evidence" value="ECO:0007669"/>
    <property type="project" value="InterPro"/>
</dbReference>
<dbReference type="GO" id="GO:0006633">
    <property type="term" value="P:fatty acid biosynthetic process"/>
    <property type="evidence" value="ECO:0007669"/>
    <property type="project" value="InterPro"/>
</dbReference>
<organism evidence="5 6">
    <name type="scientific">Mucilaginibacter gossypiicola</name>
    <dbReference type="NCBI Taxonomy" id="551995"/>
    <lineage>
        <taxon>Bacteria</taxon>
        <taxon>Pseudomonadati</taxon>
        <taxon>Bacteroidota</taxon>
        <taxon>Sphingobacteriia</taxon>
        <taxon>Sphingobacteriales</taxon>
        <taxon>Sphingobacteriaceae</taxon>
        <taxon>Mucilaginibacter</taxon>
    </lineage>
</organism>
<keyword evidence="2" id="KW-0012">Acyltransferase</keyword>
<feature type="domain" description="Beta-ketoacyl-[acyl-carrier-protein] synthase III N-terminal" evidence="4">
    <location>
        <begin position="113"/>
        <end position="190"/>
    </location>
</feature>
<dbReference type="CDD" id="cd00830">
    <property type="entry name" value="KAS_III"/>
    <property type="match status" value="1"/>
</dbReference>
<accession>A0A1H8N2Z1</accession>
<sequence>MAFLSIKNVAIKGISACVPAYVEENLEIADVPSMDIDKLIKTTGVERRHVATPGICTSDMCFAAAEKLLEELNWNKDEIEGLIMVTQSPDYLVPATSPSLQHRLGLSQNCFTIDISLGCSGYIYGLSTLASYMQSGMIKKALLCVGDVSSVSCSKQDKSTYPLFGDAGTVTALEYCEGDEGMKFHLSSDGSGYKAIMIPDGGHRNRFSESSLQEHVIDQGISRNNIELWLDGMDVFSFGISKAPETVNQLLNKFAIDKDSVDHFYFHQANLMMNERIRKKLQLPENKVPYSLKNFGNTSSASIPLTMVTESAGELKNGQASIIACGFGVGLSWATMQCTTTNLVIPDLIYYG</sequence>
<dbReference type="InterPro" id="IPR013751">
    <property type="entry name" value="ACP_syn_III_N"/>
</dbReference>
<dbReference type="InterPro" id="IPR013747">
    <property type="entry name" value="ACP_syn_III_C"/>
</dbReference>
<dbReference type="GO" id="GO:0044550">
    <property type="term" value="P:secondary metabolite biosynthetic process"/>
    <property type="evidence" value="ECO:0007669"/>
    <property type="project" value="TreeGrafter"/>
</dbReference>
<protein>
    <submittedName>
        <fullName evidence="5">3-oxoacyl-[acyl-carrier-protein] synthase-3</fullName>
    </submittedName>
</protein>
<dbReference type="PANTHER" id="PTHR34069">
    <property type="entry name" value="3-OXOACYL-[ACYL-CARRIER-PROTEIN] SYNTHASE 3"/>
    <property type="match status" value="1"/>
</dbReference>
<evidence type="ECO:0000256" key="2">
    <source>
        <dbReference type="ARBA" id="ARBA00023315"/>
    </source>
</evidence>
<evidence type="ECO:0000313" key="6">
    <source>
        <dbReference type="Proteomes" id="UP000198942"/>
    </source>
</evidence>
<dbReference type="Gene3D" id="3.40.47.10">
    <property type="match status" value="1"/>
</dbReference>
<feature type="domain" description="Beta-ketoacyl-[acyl-carrier-protein] synthase III C-terminal" evidence="3">
    <location>
        <begin position="253"/>
        <end position="336"/>
    </location>
</feature>
<dbReference type="SUPFAM" id="SSF53901">
    <property type="entry name" value="Thiolase-like"/>
    <property type="match status" value="1"/>
</dbReference>
<evidence type="ECO:0000259" key="3">
    <source>
        <dbReference type="Pfam" id="PF08541"/>
    </source>
</evidence>
<reference evidence="6" key="1">
    <citation type="submission" date="2016-10" db="EMBL/GenBank/DDBJ databases">
        <authorList>
            <person name="Varghese N."/>
            <person name="Submissions S."/>
        </authorList>
    </citation>
    <scope>NUCLEOTIDE SEQUENCE [LARGE SCALE GENOMIC DNA]</scope>
    <source>
        <strain evidence="6">Gh-48</strain>
    </source>
</reference>
<evidence type="ECO:0000256" key="1">
    <source>
        <dbReference type="ARBA" id="ARBA00022679"/>
    </source>
</evidence>
<gene>
    <name evidence="5" type="ORF">SAMN05192574_106218</name>
</gene>
<dbReference type="InterPro" id="IPR016039">
    <property type="entry name" value="Thiolase-like"/>
</dbReference>
<dbReference type="PANTHER" id="PTHR34069:SF2">
    <property type="entry name" value="BETA-KETOACYL-[ACYL-CARRIER-PROTEIN] SYNTHASE III"/>
    <property type="match status" value="1"/>
</dbReference>
<keyword evidence="6" id="KW-1185">Reference proteome</keyword>
<dbReference type="AlphaFoldDB" id="A0A1H8N2Z1"/>
<dbReference type="Proteomes" id="UP000198942">
    <property type="component" value="Unassembled WGS sequence"/>
</dbReference>